<dbReference type="AlphaFoldDB" id="A0A913WPV2"/>
<evidence type="ECO:0000313" key="2">
    <source>
        <dbReference type="Proteomes" id="UP000887567"/>
    </source>
</evidence>
<keyword evidence="2" id="KW-1185">Reference proteome</keyword>
<proteinExistence type="predicted"/>
<evidence type="ECO:0000313" key="1">
    <source>
        <dbReference type="EnsemblMetazoa" id="XP_020892278.1"/>
    </source>
</evidence>
<dbReference type="RefSeq" id="XP_020892278.1">
    <property type="nucleotide sequence ID" value="XM_021036619.2"/>
</dbReference>
<dbReference type="OrthoDB" id="6009900at2759"/>
<reference evidence="1" key="1">
    <citation type="submission" date="2022-11" db="UniProtKB">
        <authorList>
            <consortium name="EnsemblMetazoa"/>
        </authorList>
    </citation>
    <scope>IDENTIFICATION</scope>
</reference>
<dbReference type="Proteomes" id="UP000887567">
    <property type="component" value="Unplaced"/>
</dbReference>
<accession>A0A913WPV2</accession>
<name>A0A913WPV2_EXADI</name>
<sequence length="109" mass="13108">MKIEQDHSTYARRKHKEHGSGVYFTQLDHYTDSRTLIKNNFMKSGRSPDRIYVFLKRLAYVVKIAFPRSKVDKIRDGDRDIWIHRGDIHLKKYKNKHWIYSTQNPSDTL</sequence>
<dbReference type="EnsemblMetazoa" id="XM_021036619.2">
    <property type="protein sequence ID" value="XP_020892278.1"/>
    <property type="gene ID" value="LOC110231590"/>
</dbReference>
<dbReference type="KEGG" id="epa:110231590"/>
<protein>
    <submittedName>
        <fullName evidence="1">Uncharacterized protein</fullName>
    </submittedName>
</protein>
<organism evidence="1 2">
    <name type="scientific">Exaiptasia diaphana</name>
    <name type="common">Tropical sea anemone</name>
    <name type="synonym">Aiptasia pulchella</name>
    <dbReference type="NCBI Taxonomy" id="2652724"/>
    <lineage>
        <taxon>Eukaryota</taxon>
        <taxon>Metazoa</taxon>
        <taxon>Cnidaria</taxon>
        <taxon>Anthozoa</taxon>
        <taxon>Hexacorallia</taxon>
        <taxon>Actiniaria</taxon>
        <taxon>Aiptasiidae</taxon>
        <taxon>Exaiptasia</taxon>
    </lineage>
</organism>
<dbReference type="GeneID" id="110231590"/>